<dbReference type="EMBL" id="CP097332">
    <property type="protein sequence ID" value="UQX87372.1"/>
    <property type="molecule type" value="Genomic_DNA"/>
</dbReference>
<dbReference type="CDD" id="cd07989">
    <property type="entry name" value="LPLAT_AGPAT-like"/>
    <property type="match status" value="1"/>
</dbReference>
<dbReference type="RefSeq" id="WP_249769886.1">
    <property type="nucleotide sequence ID" value="NZ_CP097332.1"/>
</dbReference>
<gene>
    <name evidence="4" type="ORF">M6D93_13820</name>
</gene>
<keyword evidence="2 4" id="KW-0012">Acyltransferase</keyword>
<accession>A0ABY4QW94</accession>
<evidence type="ECO:0000313" key="5">
    <source>
        <dbReference type="Proteomes" id="UP001056336"/>
    </source>
</evidence>
<dbReference type="Pfam" id="PF01553">
    <property type="entry name" value="Acyltransferase"/>
    <property type="match status" value="1"/>
</dbReference>
<dbReference type="Proteomes" id="UP001056336">
    <property type="component" value="Chromosome"/>
</dbReference>
<reference evidence="4" key="2">
    <citation type="submission" date="2022-05" db="EMBL/GenBank/DDBJ databases">
        <authorList>
            <person name="Kim J.-S."/>
            <person name="Lee K."/>
            <person name="Suh M."/>
            <person name="Eom M."/>
            <person name="Kim J.-S."/>
            <person name="Kim D.-S."/>
            <person name="Ko S.-H."/>
            <person name="Shin Y."/>
            <person name="Lee J.-S."/>
        </authorList>
    </citation>
    <scope>NUCLEOTIDE SEQUENCE</scope>
    <source>
        <strain evidence="4">N237</strain>
    </source>
</reference>
<evidence type="ECO:0000313" key="4">
    <source>
        <dbReference type="EMBL" id="UQX87372.1"/>
    </source>
</evidence>
<keyword evidence="5" id="KW-1185">Reference proteome</keyword>
<dbReference type="SUPFAM" id="SSF69593">
    <property type="entry name" value="Glycerol-3-phosphate (1)-acyltransferase"/>
    <property type="match status" value="1"/>
</dbReference>
<dbReference type="SMART" id="SM00563">
    <property type="entry name" value="PlsC"/>
    <property type="match status" value="1"/>
</dbReference>
<reference evidence="4" key="1">
    <citation type="journal article" date="2018" name="Int. J. Syst. Evol. Microbiol.">
        <title>Jatrophihabitans telluris sp. nov., isolated from sediment soil of lava forest wetlands and the emended description of the genus Jatrophihabitans.</title>
        <authorList>
            <person name="Lee K.C."/>
            <person name="Suh M.K."/>
            <person name="Eom M.K."/>
            <person name="Kim K.K."/>
            <person name="Kim J.S."/>
            <person name="Kim D.S."/>
            <person name="Ko S.H."/>
            <person name="Shin Y.K."/>
            <person name="Lee J.S."/>
        </authorList>
    </citation>
    <scope>NUCLEOTIDE SEQUENCE</scope>
    <source>
        <strain evidence="4">N237</strain>
    </source>
</reference>
<feature type="domain" description="Phospholipid/glycerol acyltransferase" evidence="3">
    <location>
        <begin position="28"/>
        <end position="142"/>
    </location>
</feature>
<evidence type="ECO:0000256" key="1">
    <source>
        <dbReference type="ARBA" id="ARBA00022679"/>
    </source>
</evidence>
<name>A0ABY4QW94_9ACTN</name>
<sequence>MAVSVPVVRWWGRLDVVGLDVLPRTGPCLLIANHDSHWDPLIIGVAAQSRRPVRALAKSSLWERPVLAWILTRMGQLPITRGVADRRELSSVLAALRSGGCVGVFPEGTLSRGRTIRAYSGAGWIAGEVRGAAVVGVRVTGSVSIVRFPVRPRIRVEFFRPIRSDRAGYPNSISYSRRILAEIRRDAPPVAAGRGEAASAIVGRGRPMRSVKKTGAIAPRRASPGRMKTVM</sequence>
<protein>
    <submittedName>
        <fullName evidence="4">1-acyl-sn-glycerol-3-phosphate acyltransferase</fullName>
    </submittedName>
</protein>
<evidence type="ECO:0000259" key="3">
    <source>
        <dbReference type="SMART" id="SM00563"/>
    </source>
</evidence>
<evidence type="ECO:0000256" key="2">
    <source>
        <dbReference type="ARBA" id="ARBA00023315"/>
    </source>
</evidence>
<keyword evidence="1" id="KW-0808">Transferase</keyword>
<proteinExistence type="predicted"/>
<dbReference type="InterPro" id="IPR002123">
    <property type="entry name" value="Plipid/glycerol_acylTrfase"/>
</dbReference>
<dbReference type="GO" id="GO:0016746">
    <property type="term" value="F:acyltransferase activity"/>
    <property type="evidence" value="ECO:0007669"/>
    <property type="project" value="UniProtKB-KW"/>
</dbReference>
<dbReference type="PANTHER" id="PTHR10434:SF11">
    <property type="entry name" value="1-ACYL-SN-GLYCEROL-3-PHOSPHATE ACYLTRANSFERASE"/>
    <property type="match status" value="1"/>
</dbReference>
<organism evidence="4 5">
    <name type="scientific">Jatrophihabitans telluris</name>
    <dbReference type="NCBI Taxonomy" id="2038343"/>
    <lineage>
        <taxon>Bacteria</taxon>
        <taxon>Bacillati</taxon>
        <taxon>Actinomycetota</taxon>
        <taxon>Actinomycetes</taxon>
        <taxon>Jatrophihabitantales</taxon>
        <taxon>Jatrophihabitantaceae</taxon>
        <taxon>Jatrophihabitans</taxon>
    </lineage>
</organism>
<dbReference type="PANTHER" id="PTHR10434">
    <property type="entry name" value="1-ACYL-SN-GLYCEROL-3-PHOSPHATE ACYLTRANSFERASE"/>
    <property type="match status" value="1"/>
</dbReference>